<dbReference type="NCBIfam" id="TIGR00010">
    <property type="entry name" value="YchF/TatD family DNA exonuclease"/>
    <property type="match status" value="1"/>
</dbReference>
<sequence>MMYLVDSHCHLNELNDKNIPTSIDNILEDAKDQSVGFVMTVATTIPGYLEMRQQIGERNNVAFSCGVHPLNVSNSYNYEELHQYSSSPEVIAIGETGLDFCHNKDNITLQKDSFIRHISVGKALDKPVIIHMRDACKDTLEILVAEKIYECGGILHCFTGDLETARKLLDMGCYISFSGIITFRNADELQVVARYVPADRILLETDSPYLAPVPHRGKQNRPAYLRDIALHLSLLRDVPIEVLAKQTTDNFSNLFGLNLPND</sequence>
<dbReference type="InterPro" id="IPR015991">
    <property type="entry name" value="TatD/YcfH-like"/>
</dbReference>
<dbReference type="Proteomes" id="UP000683585">
    <property type="component" value="Chromosome"/>
</dbReference>
<evidence type="ECO:0000313" key="6">
    <source>
        <dbReference type="Proteomes" id="UP000683585"/>
    </source>
</evidence>
<protein>
    <submittedName>
        <fullName evidence="5">Uncharacterized deoxyribonuclease YcfH</fullName>
        <ecNumber evidence="5">3.1.21.-</ecNumber>
    </submittedName>
</protein>
<dbReference type="Pfam" id="PF01026">
    <property type="entry name" value="TatD_DNase"/>
    <property type="match status" value="1"/>
</dbReference>
<name>A0A8E4F0G1_9ENTR</name>
<evidence type="ECO:0000256" key="1">
    <source>
        <dbReference type="ARBA" id="ARBA00009275"/>
    </source>
</evidence>
<keyword evidence="3 5" id="KW-0378">Hydrolase</keyword>
<dbReference type="PANTHER" id="PTHR46124:SF2">
    <property type="entry name" value="D-AMINOACYL-TRNA DEACYLASE"/>
    <property type="match status" value="1"/>
</dbReference>
<dbReference type="PANTHER" id="PTHR46124">
    <property type="entry name" value="D-AMINOACYL-TRNA DEACYLASE"/>
    <property type="match status" value="1"/>
</dbReference>
<dbReference type="InterPro" id="IPR001130">
    <property type="entry name" value="TatD-like"/>
</dbReference>
<feature type="binding site" evidence="4">
    <location>
        <position position="95"/>
    </location>
    <ligand>
        <name>a divalent metal cation</name>
        <dbReference type="ChEBI" id="CHEBI:60240"/>
        <label>1</label>
    </ligand>
</feature>
<keyword evidence="6" id="KW-1185">Reference proteome</keyword>
<dbReference type="PIRSF" id="PIRSF005902">
    <property type="entry name" value="DNase_TatD"/>
    <property type="match status" value="1"/>
</dbReference>
<dbReference type="SUPFAM" id="SSF51556">
    <property type="entry name" value="Metallo-dependent hydrolases"/>
    <property type="match status" value="1"/>
</dbReference>
<dbReference type="CDD" id="cd01310">
    <property type="entry name" value="TatD_DNAse"/>
    <property type="match status" value="1"/>
</dbReference>
<dbReference type="PROSITE" id="PS01091">
    <property type="entry name" value="TATD_3"/>
    <property type="match status" value="1"/>
</dbReference>
<accession>A0A8E4F0G1</accession>
<comment type="similarity">
    <text evidence="1">Belongs to the metallo-dependent hydrolases superfamily. TatD-type hydrolase family.</text>
</comment>
<evidence type="ECO:0000256" key="2">
    <source>
        <dbReference type="ARBA" id="ARBA00022723"/>
    </source>
</evidence>
<dbReference type="GO" id="GO:0005829">
    <property type="term" value="C:cytosol"/>
    <property type="evidence" value="ECO:0007669"/>
    <property type="project" value="TreeGrafter"/>
</dbReference>
<feature type="binding site" evidence="4">
    <location>
        <position position="206"/>
    </location>
    <ligand>
        <name>a divalent metal cation</name>
        <dbReference type="ChEBI" id="CHEBI:60240"/>
        <label>1</label>
    </ligand>
</feature>
<dbReference type="EMBL" id="LR890047">
    <property type="protein sequence ID" value="CAD6509130.1"/>
    <property type="molecule type" value="Genomic_DNA"/>
</dbReference>
<evidence type="ECO:0000256" key="3">
    <source>
        <dbReference type="ARBA" id="ARBA00022801"/>
    </source>
</evidence>
<dbReference type="EC" id="3.1.21.-" evidence="5"/>
<feature type="binding site" evidence="4">
    <location>
        <position position="8"/>
    </location>
    <ligand>
        <name>a divalent metal cation</name>
        <dbReference type="ChEBI" id="CHEBI:60240"/>
        <label>1</label>
    </ligand>
</feature>
<dbReference type="AlphaFoldDB" id="A0A8E4F0G1"/>
<evidence type="ECO:0000256" key="4">
    <source>
        <dbReference type="PIRSR" id="PIRSR005902-1"/>
    </source>
</evidence>
<dbReference type="KEGG" id="ptf:PROFFT_A_02330"/>
<dbReference type="GO" id="GO:0046872">
    <property type="term" value="F:metal ion binding"/>
    <property type="evidence" value="ECO:0007669"/>
    <property type="project" value="UniProtKB-KW"/>
</dbReference>
<reference evidence="5" key="1">
    <citation type="submission" date="2020-10" db="EMBL/GenBank/DDBJ databases">
        <authorList>
            <person name="Szabo G."/>
        </authorList>
    </citation>
    <scope>NUCLEOTIDE SEQUENCE</scope>
    <source>
        <strain evidence="5">PROFFT</strain>
    </source>
</reference>
<dbReference type="PROSITE" id="PS01137">
    <property type="entry name" value="TATD_1"/>
    <property type="match status" value="1"/>
</dbReference>
<dbReference type="GO" id="GO:0016788">
    <property type="term" value="F:hydrolase activity, acting on ester bonds"/>
    <property type="evidence" value="ECO:0007669"/>
    <property type="project" value="InterPro"/>
</dbReference>
<dbReference type="FunFam" id="3.20.20.140:FF:000005">
    <property type="entry name" value="TatD family hydrolase"/>
    <property type="match status" value="1"/>
</dbReference>
<organism evidence="5 6">
    <name type="scientific">Candidatus Profftia tarda</name>
    <dbReference type="NCBI Taxonomy" id="1177216"/>
    <lineage>
        <taxon>Bacteria</taxon>
        <taxon>Pseudomonadati</taxon>
        <taxon>Pseudomonadota</taxon>
        <taxon>Gammaproteobacteria</taxon>
        <taxon>Enterobacterales</taxon>
        <taxon>Enterobacteriaceae</taxon>
        <taxon>Candidatus Profftia</taxon>
    </lineage>
</organism>
<dbReference type="InterPro" id="IPR032466">
    <property type="entry name" value="Metal_Hydrolase"/>
</dbReference>
<feature type="binding site" evidence="4">
    <location>
        <position position="156"/>
    </location>
    <ligand>
        <name>a divalent metal cation</name>
        <dbReference type="ChEBI" id="CHEBI:60240"/>
        <label>2</label>
    </ligand>
</feature>
<feature type="binding site" evidence="4">
    <location>
        <position position="10"/>
    </location>
    <ligand>
        <name>a divalent metal cation</name>
        <dbReference type="ChEBI" id="CHEBI:60240"/>
        <label>1</label>
    </ligand>
</feature>
<dbReference type="Gene3D" id="3.20.20.140">
    <property type="entry name" value="Metal-dependent hydrolases"/>
    <property type="match status" value="1"/>
</dbReference>
<proteinExistence type="inferred from homology"/>
<gene>
    <name evidence="5" type="primary">ycfH</name>
    <name evidence="5" type="ORF">PROFFT_A_02330</name>
</gene>
<evidence type="ECO:0000313" key="5">
    <source>
        <dbReference type="EMBL" id="CAD6509130.1"/>
    </source>
</evidence>
<dbReference type="GO" id="GO:0004536">
    <property type="term" value="F:DNA nuclease activity"/>
    <property type="evidence" value="ECO:0007669"/>
    <property type="project" value="InterPro"/>
</dbReference>
<dbReference type="InterPro" id="IPR018228">
    <property type="entry name" value="DNase_TatD-rel_CS"/>
</dbReference>
<feature type="binding site" evidence="4">
    <location>
        <position position="131"/>
    </location>
    <ligand>
        <name>a divalent metal cation</name>
        <dbReference type="ChEBI" id="CHEBI:60240"/>
        <label>2</label>
    </ligand>
</feature>
<keyword evidence="2 4" id="KW-0479">Metal-binding</keyword>